<sequence length="53" mass="6155">MNKQTLVARIETVYNEDLYKVIDYLNKKFKKNNIIIGLSLKESGTAVIKFYEG</sequence>
<dbReference type="Pfam" id="PF14084">
    <property type="entry name" value="DUF4264"/>
    <property type="match status" value="1"/>
</dbReference>
<protein>
    <recommendedName>
        <fullName evidence="3">DUF4264 domain-containing protein</fullName>
    </recommendedName>
</protein>
<evidence type="ECO:0000313" key="1">
    <source>
        <dbReference type="EMBL" id="SDX72450.1"/>
    </source>
</evidence>
<dbReference type="EMBL" id="FNOS01000002">
    <property type="protein sequence ID" value="SDX72450.1"/>
    <property type="molecule type" value="Genomic_DNA"/>
</dbReference>
<dbReference type="Proteomes" id="UP000198647">
    <property type="component" value="Unassembled WGS sequence"/>
</dbReference>
<organism evidence="1 2">
    <name type="scientific">Salimicrobium album</name>
    <dbReference type="NCBI Taxonomy" id="50717"/>
    <lineage>
        <taxon>Bacteria</taxon>
        <taxon>Bacillati</taxon>
        <taxon>Bacillota</taxon>
        <taxon>Bacilli</taxon>
        <taxon>Bacillales</taxon>
        <taxon>Bacillaceae</taxon>
        <taxon>Salimicrobium</taxon>
    </lineage>
</organism>
<dbReference type="InterPro" id="IPR012190">
    <property type="entry name" value="UCP036698"/>
</dbReference>
<comment type="caution">
    <text evidence="1">The sequence shown here is derived from an EMBL/GenBank/DDBJ whole genome shotgun (WGS) entry which is preliminary data.</text>
</comment>
<name>A0A1H3E1F2_9BACI</name>
<evidence type="ECO:0000313" key="2">
    <source>
        <dbReference type="Proteomes" id="UP000198647"/>
    </source>
</evidence>
<accession>A0A1H3E1F2</accession>
<dbReference type="RefSeq" id="WP_102335854.1">
    <property type="nucleotide sequence ID" value="NZ_FNOS01000002.1"/>
</dbReference>
<evidence type="ECO:0008006" key="3">
    <source>
        <dbReference type="Google" id="ProtNLM"/>
    </source>
</evidence>
<keyword evidence="2" id="KW-1185">Reference proteome</keyword>
<proteinExistence type="predicted"/>
<gene>
    <name evidence="1" type="ORF">SAMN04488081_1200</name>
</gene>
<reference evidence="1 2" key="1">
    <citation type="submission" date="2016-10" db="EMBL/GenBank/DDBJ databases">
        <authorList>
            <person name="Varghese N."/>
            <person name="Submissions S."/>
        </authorList>
    </citation>
    <scope>NUCLEOTIDE SEQUENCE [LARGE SCALE GENOMIC DNA]</scope>
    <source>
        <strain evidence="1 2">DSM 20748</strain>
    </source>
</reference>